<evidence type="ECO:0000256" key="4">
    <source>
        <dbReference type="ARBA" id="ARBA00023316"/>
    </source>
</evidence>
<dbReference type="InterPro" id="IPR036505">
    <property type="entry name" value="Amidase/PGRP_sf"/>
</dbReference>
<proteinExistence type="predicted"/>
<keyword evidence="3" id="KW-0378">Hydrolase</keyword>
<dbReference type="GO" id="GO:0009253">
    <property type="term" value="P:peptidoglycan catabolic process"/>
    <property type="evidence" value="ECO:0007669"/>
    <property type="project" value="InterPro"/>
</dbReference>
<evidence type="ECO:0000313" key="6">
    <source>
        <dbReference type="EMBL" id="RNB52695.1"/>
    </source>
</evidence>
<evidence type="ECO:0000256" key="1">
    <source>
        <dbReference type="ARBA" id="ARBA00001561"/>
    </source>
</evidence>
<evidence type="ECO:0000256" key="2">
    <source>
        <dbReference type="ARBA" id="ARBA00011901"/>
    </source>
</evidence>
<sequence>MIIQKFISVNPYSRPNIKLKGVKGIVMHYTASPSAPAINIVKYFDGLKNQNSAKSPVYASAHYSVDDNSIYQAIPDDEMAYHCGSNTYTSEALKRLSKYPNDCTIGIEMCIDKNGNITEKTFQNAVDLVVTLCKKFSLTENDIWTHKGIVGWKNCPLPWVNNPNEFERFKRCVKQKLNISKEEKNKENEFMKFVMSDQGKQYAKNAISSLAQKGYLNNPDDWEKRVDDGTIYQELPWLTLVLMDRITDPNFC</sequence>
<dbReference type="PANTHER" id="PTHR30417:SF1">
    <property type="entry name" value="N-ACETYLMURAMOYL-L-ALANINE AMIDASE AMID"/>
    <property type="match status" value="1"/>
</dbReference>
<dbReference type="RefSeq" id="WP_122906673.1">
    <property type="nucleotide sequence ID" value="NZ_RHHS01000055.1"/>
</dbReference>
<dbReference type="GO" id="GO:0071555">
    <property type="term" value="P:cell wall organization"/>
    <property type="evidence" value="ECO:0007669"/>
    <property type="project" value="UniProtKB-KW"/>
</dbReference>
<accession>A0A3M8AQ74</accession>
<keyword evidence="7" id="KW-1185">Reference proteome</keyword>
<dbReference type="GO" id="GO:0008745">
    <property type="term" value="F:N-acetylmuramoyl-L-alanine amidase activity"/>
    <property type="evidence" value="ECO:0007669"/>
    <property type="project" value="UniProtKB-EC"/>
</dbReference>
<dbReference type="SMART" id="SM00644">
    <property type="entry name" value="Ami_2"/>
    <property type="match status" value="1"/>
</dbReference>
<evidence type="ECO:0000313" key="7">
    <source>
        <dbReference type="Proteomes" id="UP000268829"/>
    </source>
</evidence>
<dbReference type="EMBL" id="RHHS01000055">
    <property type="protein sequence ID" value="RNB52695.1"/>
    <property type="molecule type" value="Genomic_DNA"/>
</dbReference>
<dbReference type="SUPFAM" id="SSF55846">
    <property type="entry name" value="N-acetylmuramoyl-L-alanine amidase-like"/>
    <property type="match status" value="1"/>
</dbReference>
<dbReference type="Gene3D" id="3.40.80.10">
    <property type="entry name" value="Peptidoglycan recognition protein-like"/>
    <property type="match status" value="1"/>
</dbReference>
<evidence type="ECO:0000256" key="3">
    <source>
        <dbReference type="ARBA" id="ARBA00022801"/>
    </source>
</evidence>
<comment type="caution">
    <text evidence="6">The sequence shown here is derived from an EMBL/GenBank/DDBJ whole genome shotgun (WGS) entry which is preliminary data.</text>
</comment>
<name>A0A3M8AQ74_9BACL</name>
<dbReference type="EC" id="3.5.1.28" evidence="2"/>
<gene>
    <name evidence="6" type="ORF">EDM57_21140</name>
</gene>
<dbReference type="OrthoDB" id="9794294at2"/>
<evidence type="ECO:0000259" key="5">
    <source>
        <dbReference type="SMART" id="SM00644"/>
    </source>
</evidence>
<dbReference type="Proteomes" id="UP000268829">
    <property type="component" value="Unassembled WGS sequence"/>
</dbReference>
<dbReference type="InterPro" id="IPR002502">
    <property type="entry name" value="Amidase_domain"/>
</dbReference>
<comment type="catalytic activity">
    <reaction evidence="1">
        <text>Hydrolyzes the link between N-acetylmuramoyl residues and L-amino acid residues in certain cell-wall glycopeptides.</text>
        <dbReference type="EC" id="3.5.1.28"/>
    </reaction>
</comment>
<dbReference type="CDD" id="cd06583">
    <property type="entry name" value="PGRP"/>
    <property type="match status" value="1"/>
</dbReference>
<feature type="domain" description="N-acetylmuramoyl-L-alanine amidase" evidence="5">
    <location>
        <begin position="12"/>
        <end position="157"/>
    </location>
</feature>
<dbReference type="AlphaFoldDB" id="A0A3M8AQ74"/>
<protein>
    <recommendedName>
        <fullName evidence="2">N-acetylmuramoyl-L-alanine amidase</fullName>
        <ecNumber evidence="2">3.5.1.28</ecNumber>
    </recommendedName>
</protein>
<dbReference type="PANTHER" id="PTHR30417">
    <property type="entry name" value="N-ACETYLMURAMOYL-L-ALANINE AMIDASE AMID"/>
    <property type="match status" value="1"/>
</dbReference>
<organism evidence="6 7">
    <name type="scientific">Brevibacillus gelatini</name>
    <dbReference type="NCBI Taxonomy" id="1655277"/>
    <lineage>
        <taxon>Bacteria</taxon>
        <taxon>Bacillati</taxon>
        <taxon>Bacillota</taxon>
        <taxon>Bacilli</taxon>
        <taxon>Bacillales</taxon>
        <taxon>Paenibacillaceae</taxon>
        <taxon>Brevibacillus</taxon>
    </lineage>
</organism>
<dbReference type="Pfam" id="PF01510">
    <property type="entry name" value="Amidase_2"/>
    <property type="match status" value="1"/>
</dbReference>
<dbReference type="GO" id="GO:0009254">
    <property type="term" value="P:peptidoglycan turnover"/>
    <property type="evidence" value="ECO:0007669"/>
    <property type="project" value="TreeGrafter"/>
</dbReference>
<dbReference type="InterPro" id="IPR051206">
    <property type="entry name" value="NAMLAA_amidase_2"/>
</dbReference>
<reference evidence="6 7" key="1">
    <citation type="submission" date="2018-10" db="EMBL/GenBank/DDBJ databases">
        <title>Phylogenomics of Brevibacillus.</title>
        <authorList>
            <person name="Dunlap C."/>
        </authorList>
    </citation>
    <scope>NUCLEOTIDE SEQUENCE [LARGE SCALE GENOMIC DNA]</scope>
    <source>
        <strain evidence="6 7">DSM 100115</strain>
    </source>
</reference>
<keyword evidence="4" id="KW-0961">Cell wall biogenesis/degradation</keyword>